<name>A0AAV3Q7J4_LITER</name>
<proteinExistence type="predicted"/>
<comment type="caution">
    <text evidence="2">The sequence shown here is derived from an EMBL/GenBank/DDBJ whole genome shotgun (WGS) entry which is preliminary data.</text>
</comment>
<dbReference type="InterPro" id="IPR013103">
    <property type="entry name" value="RVT_2"/>
</dbReference>
<dbReference type="AlphaFoldDB" id="A0AAV3Q7J4"/>
<keyword evidence="3" id="KW-1185">Reference proteome</keyword>
<evidence type="ECO:0000313" key="2">
    <source>
        <dbReference type="EMBL" id="GAA0159166.1"/>
    </source>
</evidence>
<sequence>MAASRLLIINQMDVNNAFLHGELNEDIYMKLPQGYQSACSNKDNCFMALFVYVDDILLIGDSCSRIAHVKTYLDDNFTIKDLGDAKFFLWIELLHNSLKARKYTLDILKDTGLIGCKPPNTPIFLGTNLTDMASPLLIDINKYRWLVGRLLYLGFTRLDITYVVQ</sequence>
<dbReference type="EMBL" id="BAABME010003537">
    <property type="protein sequence ID" value="GAA0159166.1"/>
    <property type="molecule type" value="Genomic_DNA"/>
</dbReference>
<evidence type="ECO:0000313" key="3">
    <source>
        <dbReference type="Proteomes" id="UP001454036"/>
    </source>
</evidence>
<dbReference type="SUPFAM" id="SSF56672">
    <property type="entry name" value="DNA/RNA polymerases"/>
    <property type="match status" value="1"/>
</dbReference>
<dbReference type="Pfam" id="PF07727">
    <property type="entry name" value="RVT_2"/>
    <property type="match status" value="1"/>
</dbReference>
<feature type="domain" description="Reverse transcriptase Ty1/copia-type" evidence="1">
    <location>
        <begin position="48"/>
        <end position="123"/>
    </location>
</feature>
<dbReference type="InterPro" id="IPR043502">
    <property type="entry name" value="DNA/RNA_pol_sf"/>
</dbReference>
<reference evidence="2 3" key="1">
    <citation type="submission" date="2024-01" db="EMBL/GenBank/DDBJ databases">
        <title>The complete chloroplast genome sequence of Lithospermum erythrorhizon: insights into the phylogenetic relationship among Boraginaceae species and the maternal lineages of purple gromwells.</title>
        <authorList>
            <person name="Okada T."/>
            <person name="Watanabe K."/>
        </authorList>
    </citation>
    <scope>NUCLEOTIDE SEQUENCE [LARGE SCALE GENOMIC DNA]</scope>
</reference>
<gene>
    <name evidence="2" type="ORF">LIER_16007</name>
</gene>
<evidence type="ECO:0000259" key="1">
    <source>
        <dbReference type="Pfam" id="PF07727"/>
    </source>
</evidence>
<organism evidence="2 3">
    <name type="scientific">Lithospermum erythrorhizon</name>
    <name type="common">Purple gromwell</name>
    <name type="synonym">Lithospermum officinale var. erythrorhizon</name>
    <dbReference type="NCBI Taxonomy" id="34254"/>
    <lineage>
        <taxon>Eukaryota</taxon>
        <taxon>Viridiplantae</taxon>
        <taxon>Streptophyta</taxon>
        <taxon>Embryophyta</taxon>
        <taxon>Tracheophyta</taxon>
        <taxon>Spermatophyta</taxon>
        <taxon>Magnoliopsida</taxon>
        <taxon>eudicotyledons</taxon>
        <taxon>Gunneridae</taxon>
        <taxon>Pentapetalae</taxon>
        <taxon>asterids</taxon>
        <taxon>lamiids</taxon>
        <taxon>Boraginales</taxon>
        <taxon>Boraginaceae</taxon>
        <taxon>Boraginoideae</taxon>
        <taxon>Lithospermeae</taxon>
        <taxon>Lithospermum</taxon>
    </lineage>
</organism>
<protein>
    <recommendedName>
        <fullName evidence="1">Reverse transcriptase Ty1/copia-type domain-containing protein</fullName>
    </recommendedName>
</protein>
<accession>A0AAV3Q7J4</accession>
<dbReference type="Proteomes" id="UP001454036">
    <property type="component" value="Unassembled WGS sequence"/>
</dbReference>